<keyword evidence="11" id="KW-0106">Calcium</keyword>
<dbReference type="SUPFAM" id="SSF49785">
    <property type="entry name" value="Galactose-binding domain-like"/>
    <property type="match status" value="2"/>
</dbReference>
<evidence type="ECO:0000256" key="19">
    <source>
        <dbReference type="ARBA" id="ARBA00023207"/>
    </source>
</evidence>
<name>A0ABS2Z4A6_POLSE</name>
<evidence type="ECO:0000256" key="18">
    <source>
        <dbReference type="ARBA" id="ARBA00023180"/>
    </source>
</evidence>
<evidence type="ECO:0000256" key="4">
    <source>
        <dbReference type="ARBA" id="ARBA00022657"/>
    </source>
</evidence>
<feature type="transmembrane region" description="Helical" evidence="21">
    <location>
        <begin position="893"/>
        <end position="918"/>
    </location>
</feature>
<evidence type="ECO:0000256" key="11">
    <source>
        <dbReference type="ARBA" id="ARBA00022837"/>
    </source>
</evidence>
<dbReference type="Pfam" id="PF11980">
    <property type="entry name" value="DUF3481"/>
    <property type="match status" value="1"/>
</dbReference>
<comment type="caution">
    <text evidence="25">The sequence shown here is derived from an EMBL/GenBank/DDBJ whole genome shotgun (WGS) entry which is preliminary data.</text>
</comment>
<evidence type="ECO:0000256" key="21">
    <source>
        <dbReference type="SAM" id="Phobius"/>
    </source>
</evidence>
<evidence type="ECO:0000256" key="13">
    <source>
        <dbReference type="ARBA" id="ARBA00022974"/>
    </source>
</evidence>
<keyword evidence="15 21" id="KW-0472">Membrane</keyword>
<dbReference type="PROSITE" id="PS00740">
    <property type="entry name" value="MAM_1"/>
    <property type="match status" value="1"/>
</dbReference>
<keyword evidence="26" id="KW-1185">Reference proteome</keyword>
<comment type="similarity">
    <text evidence="2">Belongs to the neuropilin family.</text>
</comment>
<feature type="non-terminal residue" evidence="25">
    <location>
        <position position="959"/>
    </location>
</feature>
<feature type="domain" description="F5/8 type C" evidence="23">
    <location>
        <begin position="470"/>
        <end position="622"/>
    </location>
</feature>
<dbReference type="PROSITE" id="PS01286">
    <property type="entry name" value="FA58C_2"/>
    <property type="match status" value="2"/>
</dbReference>
<dbReference type="CDD" id="cd00041">
    <property type="entry name" value="CUB"/>
    <property type="match status" value="2"/>
</dbReference>
<feature type="domain" description="CUB" evidence="22">
    <location>
        <begin position="39"/>
        <end position="153"/>
    </location>
</feature>
<keyword evidence="4" id="KW-0037">Angiogenesis</keyword>
<proteinExistence type="inferred from homology"/>
<dbReference type="InterPro" id="IPR050633">
    <property type="entry name" value="Neuropilin_MCO_CoagFactor"/>
</dbReference>
<dbReference type="PROSITE" id="PS50060">
    <property type="entry name" value="MAM_2"/>
    <property type="match status" value="1"/>
</dbReference>
<evidence type="ECO:0000256" key="9">
    <source>
        <dbReference type="ARBA" id="ARBA00022737"/>
    </source>
</evidence>
<keyword evidence="7" id="KW-0479">Metal-binding</keyword>
<evidence type="ECO:0000256" key="6">
    <source>
        <dbReference type="ARBA" id="ARBA00022692"/>
    </source>
</evidence>
<keyword evidence="5" id="KW-0358">Heparin-binding</keyword>
<dbReference type="InterPro" id="IPR000421">
    <property type="entry name" value="FA58C"/>
</dbReference>
<evidence type="ECO:0000259" key="24">
    <source>
        <dbReference type="PROSITE" id="PS50060"/>
    </source>
</evidence>
<keyword evidence="3" id="KW-0217">Developmental protein</keyword>
<dbReference type="PANTHER" id="PTHR46806">
    <property type="entry name" value="F5/8 TYPE C DOMAIN-CONTAINING PROTEIN"/>
    <property type="match status" value="1"/>
</dbReference>
<evidence type="ECO:0000259" key="22">
    <source>
        <dbReference type="PROSITE" id="PS01180"/>
    </source>
</evidence>
<evidence type="ECO:0000256" key="16">
    <source>
        <dbReference type="ARBA" id="ARBA00023157"/>
    </source>
</evidence>
<dbReference type="PIRSF" id="PIRSF036960">
    <property type="entry name" value="Neuropilin"/>
    <property type="match status" value="1"/>
</dbReference>
<dbReference type="EMBL" id="JAAWVN010020863">
    <property type="protein sequence ID" value="MBN3293280.1"/>
    <property type="molecule type" value="Genomic_DNA"/>
</dbReference>
<feature type="domain" description="MAM" evidence="24">
    <location>
        <begin position="678"/>
        <end position="848"/>
    </location>
</feature>
<keyword evidence="6 21" id="KW-0812">Transmembrane</keyword>
<evidence type="ECO:0000256" key="8">
    <source>
        <dbReference type="ARBA" id="ARBA00022729"/>
    </source>
</evidence>
<dbReference type="Pfam" id="PF00431">
    <property type="entry name" value="CUB"/>
    <property type="match status" value="2"/>
</dbReference>
<evidence type="ECO:0000313" key="26">
    <source>
        <dbReference type="Proteomes" id="UP001166052"/>
    </source>
</evidence>
<keyword evidence="19" id="KW-0357">Heparan sulfate</keyword>
<keyword evidence="13" id="KW-0654">Proteoglycan</keyword>
<dbReference type="CDD" id="cd00057">
    <property type="entry name" value="FA58C"/>
    <property type="match status" value="2"/>
</dbReference>
<evidence type="ECO:0000256" key="10">
    <source>
        <dbReference type="ARBA" id="ARBA00022782"/>
    </source>
</evidence>
<evidence type="ECO:0000259" key="23">
    <source>
        <dbReference type="PROSITE" id="PS50022"/>
    </source>
</evidence>
<evidence type="ECO:0000256" key="7">
    <source>
        <dbReference type="ARBA" id="ARBA00022723"/>
    </source>
</evidence>
<dbReference type="InterPro" id="IPR014648">
    <property type="entry name" value="Neuropilin"/>
</dbReference>
<keyword evidence="9" id="KW-0677">Repeat</keyword>
<evidence type="ECO:0000256" key="20">
    <source>
        <dbReference type="PROSITE-ProRule" id="PRU00059"/>
    </source>
</evidence>
<dbReference type="CDD" id="cd06263">
    <property type="entry name" value="MAM"/>
    <property type="match status" value="1"/>
</dbReference>
<keyword evidence="18" id="KW-0325">Glycoprotein</keyword>
<evidence type="ECO:0000313" key="25">
    <source>
        <dbReference type="EMBL" id="MBN3293280.1"/>
    </source>
</evidence>
<feature type="non-terminal residue" evidence="25">
    <location>
        <position position="1"/>
    </location>
</feature>
<dbReference type="PROSITE" id="PS01285">
    <property type="entry name" value="FA58C_1"/>
    <property type="match status" value="1"/>
</dbReference>
<dbReference type="Gene3D" id="2.60.120.260">
    <property type="entry name" value="Galactose-binding domain-like"/>
    <property type="match status" value="2"/>
</dbReference>
<dbReference type="PROSITE" id="PS01180">
    <property type="entry name" value="CUB"/>
    <property type="match status" value="2"/>
</dbReference>
<dbReference type="SMART" id="SM00137">
    <property type="entry name" value="MAM"/>
    <property type="match status" value="1"/>
</dbReference>
<gene>
    <name evidence="25" type="primary">Nrp1a</name>
    <name evidence="25" type="ORF">GTO92_0002835</name>
</gene>
<keyword evidence="10" id="KW-0221">Differentiation</keyword>
<dbReference type="Gene3D" id="2.60.120.200">
    <property type="match status" value="1"/>
</dbReference>
<evidence type="ECO:0000256" key="3">
    <source>
        <dbReference type="ARBA" id="ARBA00022473"/>
    </source>
</evidence>
<dbReference type="Proteomes" id="UP001166052">
    <property type="component" value="Unassembled WGS sequence"/>
</dbReference>
<dbReference type="PANTHER" id="PTHR46806:SF4">
    <property type="entry name" value="NEUROPILIN-1"/>
    <property type="match status" value="1"/>
</dbReference>
<reference evidence="25" key="1">
    <citation type="journal article" date="2021" name="Cell">
        <title>Tracing the genetic footprints of vertebrate landing in non-teleost ray-finned fishes.</title>
        <authorList>
            <person name="Bi X."/>
            <person name="Wang K."/>
            <person name="Yang L."/>
            <person name="Pan H."/>
            <person name="Jiang H."/>
            <person name="Wei Q."/>
            <person name="Fang M."/>
            <person name="Yu H."/>
            <person name="Zhu C."/>
            <person name="Cai Y."/>
            <person name="He Y."/>
            <person name="Gan X."/>
            <person name="Zeng H."/>
            <person name="Yu D."/>
            <person name="Zhu Y."/>
            <person name="Jiang H."/>
            <person name="Qiu Q."/>
            <person name="Yang H."/>
            <person name="Zhang Y.E."/>
            <person name="Wang W."/>
            <person name="Zhu M."/>
            <person name="He S."/>
            <person name="Zhang G."/>
        </authorList>
    </citation>
    <scope>NUCLEOTIDE SEQUENCE</scope>
    <source>
        <strain evidence="25">Bchr_001</strain>
    </source>
</reference>
<comment type="caution">
    <text evidence="20">Lacks conserved residue(s) required for the propagation of feature annotation.</text>
</comment>
<dbReference type="SMART" id="SM00231">
    <property type="entry name" value="FA58C"/>
    <property type="match status" value="2"/>
</dbReference>
<evidence type="ECO:0000256" key="1">
    <source>
        <dbReference type="ARBA" id="ARBA00004479"/>
    </source>
</evidence>
<dbReference type="SMART" id="SM00042">
    <property type="entry name" value="CUB"/>
    <property type="match status" value="2"/>
</dbReference>
<dbReference type="InterPro" id="IPR000859">
    <property type="entry name" value="CUB_dom"/>
</dbReference>
<evidence type="ECO:0000256" key="5">
    <source>
        <dbReference type="ARBA" id="ARBA00022674"/>
    </source>
</evidence>
<dbReference type="InterPro" id="IPR013320">
    <property type="entry name" value="ConA-like_dom_sf"/>
</dbReference>
<dbReference type="InterPro" id="IPR008979">
    <property type="entry name" value="Galactose-bd-like_sf"/>
</dbReference>
<keyword evidence="17" id="KW-0675">Receptor</keyword>
<evidence type="ECO:0000256" key="2">
    <source>
        <dbReference type="ARBA" id="ARBA00006078"/>
    </source>
</evidence>
<dbReference type="Gene3D" id="2.60.120.290">
    <property type="entry name" value="Spermadhesin, CUB domain"/>
    <property type="match status" value="2"/>
</dbReference>
<keyword evidence="14 21" id="KW-1133">Transmembrane helix</keyword>
<protein>
    <submittedName>
        <fullName evidence="25">NRP1A protein</fullName>
    </submittedName>
</protein>
<feature type="domain" description="F5/8 type C" evidence="23">
    <location>
        <begin position="288"/>
        <end position="463"/>
    </location>
</feature>
<evidence type="ECO:0000256" key="14">
    <source>
        <dbReference type="ARBA" id="ARBA00022989"/>
    </source>
</evidence>
<evidence type="ECO:0000256" key="12">
    <source>
        <dbReference type="ARBA" id="ARBA00022902"/>
    </source>
</evidence>
<dbReference type="SUPFAM" id="SSF49899">
    <property type="entry name" value="Concanavalin A-like lectins/glucanases"/>
    <property type="match status" value="1"/>
</dbReference>
<evidence type="ECO:0000256" key="15">
    <source>
        <dbReference type="ARBA" id="ARBA00023136"/>
    </source>
</evidence>
<comment type="subcellular location">
    <subcellularLocation>
        <location evidence="1">Membrane</location>
        <topology evidence="1">Single-pass type I membrane protein</topology>
    </subcellularLocation>
</comment>
<keyword evidence="12" id="KW-0524">Neurogenesis</keyword>
<dbReference type="InterPro" id="IPR000998">
    <property type="entry name" value="MAM_dom"/>
</dbReference>
<sequence length="959" mass="106877">MNHKQSRDTVYAVVLPGGLKSISDSDAKFSLFFFFTEQCGGDIKIKEPGYLTSPGYPNQYFPYQNCVWIIQAPEPYQRILINFNPHFDLEDRECKYDYVEVHDGGDENSHLLGKYCGKIAPSPLQSTSPLLYIKFVSDYETHGAGFSIRFEVLKTGAECSRNFTRSSGVIKSPGYPEKYPNNLECTYIIFAPNMDEIVLDFENFDLEADSNPPHGAVCRYDRLEIWDGIPGVGAFIGRYCGQNSPGRIRSFTGVLSIYLQTDNAIAKEGFSANFTVITKSTVEEEISCLEPLGLESGDITSDQITASSQYNTDWSLERSRLNYRENAWTPASDNTKEWIQVDFGFLRMISAIGTQGATSKETKLIYYVKSYKVDVSSNGEDWITVKDGSKHKGPFPQMQLLLLVIIRQILQGNRADPKIFQGNTNPTDVVVGHLSKPILTRFVRIKPLTWQEGIAMRFEIYGCKISDYPCSGMLGMVTGLITDGQITASNHGDRSWNPENARLLTSRSVWTLPAQSQPYTKEWLQIDLSEEKKVHGLIIQGGRHRENKVFMRKYKIGYSNNGSDWKMILDSSGLKPKIFEGNSNYDTPEMRTFDVLLTRFIRIIPERASLSGFGLRVELLGCEIKAPTSVPSTTATSLVDECDDDQANCHSGTGVSFTPSTEEPTETTTSTVKEMSDFNCNFGMSLKQTLCGWQQEEGNNFPWILQSSGKPSTGSFEDHSGGGNFLCAQANGNPENNVVRLLGPSMTPSNSFLCMSFWYHIVGSHIGTLSIKLRTATTTAPEGRVDFVLWTLSGHQGNRWREGRVIIPETTENYRVVIEADISKNSWGDIAVDDIEILELNNSQECRDPEPPFDPTVSFGNDIDDIVEPNIYPNPGNDIEESPGNMLKTLDPILITIIAMSALGVFLGAICGVVLYCACSHSGMGDRNLSALENYNFELVDGVKLKKEKLNTMNSYSEA</sequence>
<feature type="disulfide bond" evidence="20">
    <location>
        <begin position="39"/>
        <end position="66"/>
    </location>
</feature>
<dbReference type="Pfam" id="PF00754">
    <property type="entry name" value="F5_F8_type_C"/>
    <property type="match status" value="2"/>
</dbReference>
<evidence type="ECO:0000256" key="17">
    <source>
        <dbReference type="ARBA" id="ARBA00023170"/>
    </source>
</evidence>
<accession>A0ABS2Z4A6</accession>
<feature type="domain" description="CUB" evidence="22">
    <location>
        <begin position="159"/>
        <end position="277"/>
    </location>
</feature>
<dbReference type="Pfam" id="PF00629">
    <property type="entry name" value="MAM"/>
    <property type="match status" value="1"/>
</dbReference>
<dbReference type="SUPFAM" id="SSF49854">
    <property type="entry name" value="Spermadhesin, CUB domain"/>
    <property type="match status" value="2"/>
</dbReference>
<keyword evidence="8" id="KW-0732">Signal</keyword>
<dbReference type="InterPro" id="IPR035914">
    <property type="entry name" value="Sperma_CUB_dom_sf"/>
</dbReference>
<organism evidence="25 26">
    <name type="scientific">Polypterus senegalus</name>
    <name type="common">Senegal bichir</name>
    <dbReference type="NCBI Taxonomy" id="55291"/>
    <lineage>
        <taxon>Eukaryota</taxon>
        <taxon>Metazoa</taxon>
        <taxon>Chordata</taxon>
        <taxon>Craniata</taxon>
        <taxon>Vertebrata</taxon>
        <taxon>Euteleostomi</taxon>
        <taxon>Actinopterygii</taxon>
        <taxon>Polypteriformes</taxon>
        <taxon>Polypteridae</taxon>
        <taxon>Polypterus</taxon>
    </lineage>
</organism>
<dbReference type="PROSITE" id="PS50022">
    <property type="entry name" value="FA58C_3"/>
    <property type="match status" value="2"/>
</dbReference>
<dbReference type="InterPro" id="IPR022579">
    <property type="entry name" value="Neuropilin_C"/>
</dbReference>
<keyword evidence="16 20" id="KW-1015">Disulfide bond</keyword>